<protein>
    <recommendedName>
        <fullName evidence="1">ESX-1 secretion-associated protein EspA/EspE-like domain-containing protein</fullName>
    </recommendedName>
</protein>
<dbReference type="AlphaFoldDB" id="A0A0D1J2A9"/>
<evidence type="ECO:0000313" key="3">
    <source>
        <dbReference type="Proteomes" id="UP000032221"/>
    </source>
</evidence>
<feature type="domain" description="ESX-1 secretion-associated protein EspA/EspE-like" evidence="1">
    <location>
        <begin position="82"/>
        <end position="164"/>
    </location>
</feature>
<dbReference type="STRING" id="280871.TL10_17355"/>
<evidence type="ECO:0000259" key="1">
    <source>
        <dbReference type="Pfam" id="PF18879"/>
    </source>
</evidence>
<dbReference type="PATRIC" id="fig|280871.6.peg.3593"/>
<evidence type="ECO:0000313" key="2">
    <source>
        <dbReference type="EMBL" id="KIU15663.1"/>
    </source>
</evidence>
<dbReference type="InterPro" id="IPR043796">
    <property type="entry name" value="ESX-1_EspA/EspE-like"/>
</dbReference>
<keyword evidence="3" id="KW-1185">Reference proteome</keyword>
<dbReference type="OrthoDB" id="4620297at2"/>
<organism evidence="2 3">
    <name type="scientific">Mycolicibacterium llatzerense</name>
    <dbReference type="NCBI Taxonomy" id="280871"/>
    <lineage>
        <taxon>Bacteria</taxon>
        <taxon>Bacillati</taxon>
        <taxon>Actinomycetota</taxon>
        <taxon>Actinomycetes</taxon>
        <taxon>Mycobacteriales</taxon>
        <taxon>Mycobacteriaceae</taxon>
        <taxon>Mycolicibacterium</taxon>
    </lineage>
</organism>
<proteinExistence type="predicted"/>
<reference evidence="2 3" key="1">
    <citation type="submission" date="2015-01" db="EMBL/GenBank/DDBJ databases">
        <title>Genome sequence of Mycobacterium llatzerense and Mycobacterium immunogenum recovered from brain abscess.</title>
        <authorList>
            <person name="Greninger A.L."/>
            <person name="Langelier C."/>
            <person name="Cunningham G."/>
            <person name="Chiu C.Y."/>
            <person name="Miller S."/>
        </authorList>
    </citation>
    <scope>NUCLEOTIDE SEQUENCE [LARGE SCALE GENOMIC DNA]</scope>
    <source>
        <strain evidence="2 3">CLUC14</strain>
    </source>
</reference>
<name>A0A0D1J2A9_9MYCO</name>
<accession>A0A0D1J2A9</accession>
<dbReference type="RefSeq" id="WP_043986582.1">
    <property type="nucleotide sequence ID" value="NZ_JXST01000024.1"/>
</dbReference>
<dbReference type="Pfam" id="PF18879">
    <property type="entry name" value="EspA_EspE"/>
    <property type="match status" value="1"/>
</dbReference>
<sequence length="253" mass="26690">MGTMVDLYNSANYWYSGYQHVTGMGESPAWSAGGIAADFVGFMQPIGQATARALGATKQAAALETPIIEAALTAMNVMNNLCGFGGPDKGEQFAHGSDAFNAVKDELGSCRPPESWQGSSSEAYEDRNFEHQQRAATLAEIDRTVHDVLKNEAEQVDSTRTTIDHKQTWLTACIPPAVAAMAIELPPGAGIALSMTIQTAGVAATLPFCLEAFAQLGIDAAHNATLIRRAGASYDQIASVAQAANQVGSSHER</sequence>
<comment type="caution">
    <text evidence="2">The sequence shown here is derived from an EMBL/GenBank/DDBJ whole genome shotgun (WGS) entry which is preliminary data.</text>
</comment>
<dbReference type="EMBL" id="JXST01000024">
    <property type="protein sequence ID" value="KIU15663.1"/>
    <property type="molecule type" value="Genomic_DNA"/>
</dbReference>
<dbReference type="Proteomes" id="UP000032221">
    <property type="component" value="Unassembled WGS sequence"/>
</dbReference>
<gene>
    <name evidence="2" type="ORF">TL10_17355</name>
</gene>